<dbReference type="Proteomes" id="UP001497392">
    <property type="component" value="Unassembled WGS sequence"/>
</dbReference>
<sequence>MPVCTPSANLSDGTIYRTEHGDLVYEPTDCYLRRLTADEARRCLEGRHVAFIGDSVTRYQYISLAYFLGKKRPLERNGSLRGSPSLTWEKEWPTWDEYFARGSAILANAVEGCAEEECDCYRPERIHRRALQGYLREFRRYSLQFPYSCSTQHPLKQDQLMLSFYVTFGQPEKADAEVGGEALQYHANHILEDPATDIVYNEGMWMINAGWHTDRMEAFLAKMTKNILDFQKAQKSLVLYKTTTPYIRRYSEVTESYHAKEILSAREAGRIVYADVLRRLSISMMGVIFFLANVSPQAFGLPQPHRDSAVLKVPVGRHTLPNDLEVVFPETQAVFEKLDAIVLAGGIAQARWSSISGFPEQVDYYARTATSPTIRTVCEVGFNAGFSTAVWLTSNPLLRVISFDLPGLLGDYGKACSEFLQEQFPDRLEMHWGSSLDLVPSYIASHSHAGNYAGPECNLVHIDGDHAYNGVKADFYNMLPMMNCNTLLLFDDVFDDEESGPTQLWRELKALQLVEELDSFYTSSIKHVQQGLPRYRRASSCFYSKKIFHKYSAGSPV</sequence>
<dbReference type="SUPFAM" id="SSF53335">
    <property type="entry name" value="S-adenosyl-L-methionine-dependent methyltransferases"/>
    <property type="match status" value="1"/>
</dbReference>
<evidence type="ECO:0000313" key="2">
    <source>
        <dbReference type="Proteomes" id="UP001497392"/>
    </source>
</evidence>
<dbReference type="Pfam" id="PF13578">
    <property type="entry name" value="Methyltransf_24"/>
    <property type="match status" value="1"/>
</dbReference>
<dbReference type="Gene3D" id="3.40.50.150">
    <property type="entry name" value="Vaccinia Virus protein VP39"/>
    <property type="match status" value="1"/>
</dbReference>
<comment type="caution">
    <text evidence="1">The sequence shown here is derived from an EMBL/GenBank/DDBJ whole genome shotgun (WGS) entry which is preliminary data.</text>
</comment>
<gene>
    <name evidence="1" type="primary">g6647</name>
    <name evidence="1" type="ORF">VP750_LOCUS5686</name>
</gene>
<reference evidence="1 2" key="1">
    <citation type="submission" date="2024-06" db="EMBL/GenBank/DDBJ databases">
        <authorList>
            <person name="Kraege A."/>
            <person name="Thomma B."/>
        </authorList>
    </citation>
    <scope>NUCLEOTIDE SEQUENCE [LARGE SCALE GENOMIC DNA]</scope>
</reference>
<name>A0ABP1G2E7_9CHLO</name>
<dbReference type="InterPro" id="IPR029063">
    <property type="entry name" value="SAM-dependent_MTases_sf"/>
</dbReference>
<accession>A0ABP1G2E7</accession>
<evidence type="ECO:0000313" key="1">
    <source>
        <dbReference type="EMBL" id="CAL5224027.1"/>
    </source>
</evidence>
<protein>
    <submittedName>
        <fullName evidence="1">G6647 protein</fullName>
    </submittedName>
</protein>
<proteinExistence type="predicted"/>
<dbReference type="EMBL" id="CAXHTA020000010">
    <property type="protein sequence ID" value="CAL5224027.1"/>
    <property type="molecule type" value="Genomic_DNA"/>
</dbReference>
<keyword evidence="2" id="KW-1185">Reference proteome</keyword>
<organism evidence="1 2">
    <name type="scientific">Coccomyxa viridis</name>
    <dbReference type="NCBI Taxonomy" id="1274662"/>
    <lineage>
        <taxon>Eukaryota</taxon>
        <taxon>Viridiplantae</taxon>
        <taxon>Chlorophyta</taxon>
        <taxon>core chlorophytes</taxon>
        <taxon>Trebouxiophyceae</taxon>
        <taxon>Trebouxiophyceae incertae sedis</taxon>
        <taxon>Coccomyxaceae</taxon>
        <taxon>Coccomyxa</taxon>
    </lineage>
</organism>